<keyword evidence="2" id="KW-0808">Transferase</keyword>
<dbReference type="GO" id="GO:0008713">
    <property type="term" value="F:ADP-heptose-lipopolysaccharide heptosyltransferase activity"/>
    <property type="evidence" value="ECO:0007669"/>
    <property type="project" value="TreeGrafter"/>
</dbReference>
<keyword evidence="1" id="KW-0328">Glycosyltransferase</keyword>
<dbReference type="NCBIfam" id="TIGR04414">
    <property type="entry name" value="hepto_Aah_TibC"/>
    <property type="match status" value="1"/>
</dbReference>
<dbReference type="PANTHER" id="PTHR30160">
    <property type="entry name" value="TETRAACYLDISACCHARIDE 4'-KINASE-RELATED"/>
    <property type="match status" value="1"/>
</dbReference>
<dbReference type="EMBL" id="JAMXWF010000048">
    <property type="protein sequence ID" value="MDQ6412865.1"/>
    <property type="molecule type" value="Genomic_DNA"/>
</dbReference>
<dbReference type="Pfam" id="PF01075">
    <property type="entry name" value="Glyco_transf_9"/>
    <property type="match status" value="1"/>
</dbReference>
<dbReference type="RefSeq" id="WP_266241840.1">
    <property type="nucleotide sequence ID" value="NZ_JAMXWF010000048.1"/>
</dbReference>
<organism evidence="5 7">
    <name type="scientific">Paraburkholderia madseniana</name>
    <dbReference type="NCBI Taxonomy" id="2599607"/>
    <lineage>
        <taxon>Bacteria</taxon>
        <taxon>Pseudomonadati</taxon>
        <taxon>Pseudomonadota</taxon>
        <taxon>Betaproteobacteria</taxon>
        <taxon>Burkholderiales</taxon>
        <taxon>Burkholderiaceae</taxon>
        <taxon>Paraburkholderia</taxon>
    </lineage>
</organism>
<dbReference type="SUPFAM" id="SSF53756">
    <property type="entry name" value="UDP-Glycosyltransferase/glycogen phosphorylase"/>
    <property type="match status" value="1"/>
</dbReference>
<evidence type="ECO:0000313" key="7">
    <source>
        <dbReference type="Proteomes" id="UP001242288"/>
    </source>
</evidence>
<feature type="domain" description="Autotransproter heptosyltransferase TibC/BAHTCr-like N-terminal" evidence="3">
    <location>
        <begin position="49"/>
        <end position="111"/>
    </location>
</feature>
<dbReference type="InterPro" id="IPR051199">
    <property type="entry name" value="LPS_LOS_Heptosyltrfase"/>
</dbReference>
<dbReference type="Proteomes" id="UP001209412">
    <property type="component" value="Unassembled WGS sequence"/>
</dbReference>
<evidence type="ECO:0000256" key="2">
    <source>
        <dbReference type="ARBA" id="ARBA00022679"/>
    </source>
</evidence>
<evidence type="ECO:0000313" key="4">
    <source>
        <dbReference type="EMBL" id="MCX4151051.1"/>
    </source>
</evidence>
<evidence type="ECO:0000256" key="1">
    <source>
        <dbReference type="ARBA" id="ARBA00022676"/>
    </source>
</evidence>
<evidence type="ECO:0000259" key="3">
    <source>
        <dbReference type="Pfam" id="PF21129"/>
    </source>
</evidence>
<keyword evidence="6" id="KW-1185">Reference proteome</keyword>
<dbReference type="InterPro" id="IPR049327">
    <property type="entry name" value="TibC/BAHTCr-like_N"/>
</dbReference>
<name>A0AAP5EZD5_9BURK</name>
<dbReference type="Pfam" id="PF21129">
    <property type="entry name" value="TibC_1st"/>
    <property type="match status" value="1"/>
</dbReference>
<gene>
    <name evidence="5" type="ORF">NIE36_37710</name>
    <name evidence="4" type="ORF">OSB80_37800</name>
</gene>
<dbReference type="PANTHER" id="PTHR30160:SF1">
    <property type="entry name" value="LIPOPOLYSACCHARIDE 1,2-N-ACETYLGLUCOSAMINETRANSFERASE-RELATED"/>
    <property type="match status" value="1"/>
</dbReference>
<dbReference type="GO" id="GO:0009244">
    <property type="term" value="P:lipopolysaccharide core region biosynthetic process"/>
    <property type="evidence" value="ECO:0007669"/>
    <property type="project" value="TreeGrafter"/>
</dbReference>
<sequence length="420" mass="47609">MTAALNTQTPADLERSVIQEPRLSSVPVQPVQVIKRAFLAPAEVNTQQGPDGIRYDFNDGCRVSVPEGNWRVEMRDSSSDYVLYRMPLNNSGVSTNKKFFVPFGIRVWKDDALVFEHNLSLKGKKVLIQFPVGTLGDLIAWFPYAVRFEQIHGCKLTCSMGAPIIALFKGTYPSIEFRTPEEVNTAEFYATYNIGLFFNDVENRLQPIDFRHAGLHRTAAYILGVDTAEEPPKLDLPDAHRPIPEKYVCIAVNASTQCKYWNYPGGWLEIVRFLKENGYRVICIDKAPTHDVGLMRNQIPHGCEDETGDRPLIERAHWLKHAEFFIGLSSGLAWLAWAAGTPVVMISGFTLPSNEFWTPYRVINYHVCNGCWNDAALMFKHDDFMWCPRKAGTPQQFECTTQITPEQVRQVIRTIPNFGS</sequence>
<accession>A0AAP5EZD5</accession>
<evidence type="ECO:0000313" key="5">
    <source>
        <dbReference type="EMBL" id="MDQ6412865.1"/>
    </source>
</evidence>
<dbReference type="CDD" id="cd03789">
    <property type="entry name" value="GT9_LPS_heptosyltransferase"/>
    <property type="match status" value="1"/>
</dbReference>
<dbReference type="AlphaFoldDB" id="A0AAP5EZD5"/>
<dbReference type="GO" id="GO:0005829">
    <property type="term" value="C:cytosol"/>
    <property type="evidence" value="ECO:0007669"/>
    <property type="project" value="TreeGrafter"/>
</dbReference>
<protein>
    <submittedName>
        <fullName evidence="5">Autotransporter strand-loop-strand O-heptosyltransferase</fullName>
    </submittedName>
</protein>
<reference evidence="5" key="1">
    <citation type="submission" date="2022-06" db="EMBL/GenBank/DDBJ databases">
        <title>PHB producers.</title>
        <authorList>
            <person name="Besaury L."/>
        </authorList>
    </citation>
    <scope>NUCLEOTIDE SEQUENCE</scope>
    <source>
        <strain evidence="5 6">SEWS6</strain>
    </source>
</reference>
<evidence type="ECO:0000313" key="6">
    <source>
        <dbReference type="Proteomes" id="UP001209412"/>
    </source>
</evidence>
<dbReference type="EMBL" id="JAPKHW010000048">
    <property type="protein sequence ID" value="MCX4151051.1"/>
    <property type="molecule type" value="Genomic_DNA"/>
</dbReference>
<dbReference type="InterPro" id="IPR002201">
    <property type="entry name" value="Glyco_trans_9"/>
</dbReference>
<proteinExistence type="predicted"/>
<dbReference type="Proteomes" id="UP001242288">
    <property type="component" value="Unassembled WGS sequence"/>
</dbReference>
<comment type="caution">
    <text evidence="5">The sequence shown here is derived from an EMBL/GenBank/DDBJ whole genome shotgun (WGS) entry which is preliminary data.</text>
</comment>
<dbReference type="InterPro" id="IPR030929">
    <property type="entry name" value="Aah/TibC-like"/>
</dbReference>
<dbReference type="Gene3D" id="3.40.50.2000">
    <property type="entry name" value="Glycogen Phosphorylase B"/>
    <property type="match status" value="1"/>
</dbReference>